<protein>
    <recommendedName>
        <fullName evidence="1">F-box domain-containing protein</fullName>
    </recommendedName>
</protein>
<sequence length="125" mass="14693">MSDLPPELLVEILVRLRHKDILLCLCVCKVWNATIDDQQFIKTHLQRSIQTKPFRSILVSRTLIRWLYPMGSSYCFYDDNIGSGGEKALRQAWASAYIWGHFNVLIFIRTFRDFIHIISCFRTVL</sequence>
<comment type="caution">
    <text evidence="2">The sequence shown here is derived from an EMBL/GenBank/DDBJ whole genome shotgun (WGS) entry which is preliminary data.</text>
</comment>
<dbReference type="Gene3D" id="1.20.1280.50">
    <property type="match status" value="1"/>
</dbReference>
<accession>A0A540MAQ8</accession>
<dbReference type="AlphaFoldDB" id="A0A540MAQ8"/>
<proteinExistence type="predicted"/>
<dbReference type="EMBL" id="VIEB01000305">
    <property type="protein sequence ID" value="TQD95834.1"/>
    <property type="molecule type" value="Genomic_DNA"/>
</dbReference>
<evidence type="ECO:0000313" key="2">
    <source>
        <dbReference type="EMBL" id="TQD95834.1"/>
    </source>
</evidence>
<dbReference type="SUPFAM" id="SSF81383">
    <property type="entry name" value="F-box domain"/>
    <property type="match status" value="1"/>
</dbReference>
<dbReference type="InterPro" id="IPR050796">
    <property type="entry name" value="SCF_F-box_component"/>
</dbReference>
<dbReference type="SMART" id="SM00256">
    <property type="entry name" value="FBOX"/>
    <property type="match status" value="1"/>
</dbReference>
<dbReference type="InterPro" id="IPR036047">
    <property type="entry name" value="F-box-like_dom_sf"/>
</dbReference>
<dbReference type="Pfam" id="PF12937">
    <property type="entry name" value="F-box-like"/>
    <property type="match status" value="1"/>
</dbReference>
<dbReference type="Proteomes" id="UP000315295">
    <property type="component" value="Unassembled WGS sequence"/>
</dbReference>
<dbReference type="InterPro" id="IPR001810">
    <property type="entry name" value="F-box_dom"/>
</dbReference>
<reference evidence="2 3" key="1">
    <citation type="journal article" date="2019" name="G3 (Bethesda)">
        <title>Sequencing of a Wild Apple (Malus baccata) Genome Unravels the Differences Between Cultivated and Wild Apple Species Regarding Disease Resistance and Cold Tolerance.</title>
        <authorList>
            <person name="Chen X."/>
        </authorList>
    </citation>
    <scope>NUCLEOTIDE SEQUENCE [LARGE SCALE GENOMIC DNA]</scope>
    <source>
        <strain evidence="3">cv. Shandingzi</strain>
        <tissue evidence="2">Leaves</tissue>
    </source>
</reference>
<evidence type="ECO:0000313" key="3">
    <source>
        <dbReference type="Proteomes" id="UP000315295"/>
    </source>
</evidence>
<keyword evidence="3" id="KW-1185">Reference proteome</keyword>
<name>A0A540MAQ8_MALBA</name>
<organism evidence="2 3">
    <name type="scientific">Malus baccata</name>
    <name type="common">Siberian crab apple</name>
    <name type="synonym">Pyrus baccata</name>
    <dbReference type="NCBI Taxonomy" id="106549"/>
    <lineage>
        <taxon>Eukaryota</taxon>
        <taxon>Viridiplantae</taxon>
        <taxon>Streptophyta</taxon>
        <taxon>Embryophyta</taxon>
        <taxon>Tracheophyta</taxon>
        <taxon>Spermatophyta</taxon>
        <taxon>Magnoliopsida</taxon>
        <taxon>eudicotyledons</taxon>
        <taxon>Gunneridae</taxon>
        <taxon>Pentapetalae</taxon>
        <taxon>rosids</taxon>
        <taxon>fabids</taxon>
        <taxon>Rosales</taxon>
        <taxon>Rosaceae</taxon>
        <taxon>Amygdaloideae</taxon>
        <taxon>Maleae</taxon>
        <taxon>Malus</taxon>
    </lineage>
</organism>
<dbReference type="PROSITE" id="PS50181">
    <property type="entry name" value="FBOX"/>
    <property type="match status" value="1"/>
</dbReference>
<feature type="domain" description="F-box" evidence="1">
    <location>
        <begin position="1"/>
        <end position="44"/>
    </location>
</feature>
<gene>
    <name evidence="2" type="ORF">C1H46_018576</name>
</gene>
<dbReference type="PANTHER" id="PTHR31672">
    <property type="entry name" value="BNACNNG10540D PROTEIN"/>
    <property type="match status" value="1"/>
</dbReference>
<evidence type="ECO:0000259" key="1">
    <source>
        <dbReference type="PROSITE" id="PS50181"/>
    </source>
</evidence>